<keyword evidence="5" id="KW-0133">Cell shape</keyword>
<keyword evidence="4 17" id="KW-0812">Transmembrane</keyword>
<dbReference type="GO" id="GO:0009252">
    <property type="term" value="P:peptidoglycan biosynthetic process"/>
    <property type="evidence" value="ECO:0007669"/>
    <property type="project" value="UniProtKB-KW"/>
</dbReference>
<feature type="transmembrane region" description="Helical" evidence="17">
    <location>
        <begin position="140"/>
        <end position="160"/>
    </location>
</feature>
<evidence type="ECO:0000256" key="17">
    <source>
        <dbReference type="SAM" id="Phobius"/>
    </source>
</evidence>
<keyword evidence="7 17" id="KW-1133">Transmembrane helix</keyword>
<dbReference type="GO" id="GO:0005886">
    <property type="term" value="C:plasma membrane"/>
    <property type="evidence" value="ECO:0007669"/>
    <property type="project" value="TreeGrafter"/>
</dbReference>
<evidence type="ECO:0000256" key="5">
    <source>
        <dbReference type="ARBA" id="ARBA00022960"/>
    </source>
</evidence>
<dbReference type="PANTHER" id="PTHR30474">
    <property type="entry name" value="CELL CYCLE PROTEIN"/>
    <property type="match status" value="1"/>
</dbReference>
<comment type="subcellular location">
    <subcellularLocation>
        <location evidence="1">Membrane</location>
        <topology evidence="1">Multi-pass membrane protein</topology>
    </subcellularLocation>
</comment>
<keyword evidence="3" id="KW-0808">Transferase</keyword>
<feature type="transmembrane region" description="Helical" evidence="17">
    <location>
        <begin position="106"/>
        <end position="128"/>
    </location>
</feature>
<dbReference type="EMBL" id="NUWN01000049">
    <property type="protein sequence ID" value="PFK40329.1"/>
    <property type="molecule type" value="Genomic_DNA"/>
</dbReference>
<name>A0A2B0MHH3_BACCE</name>
<evidence type="ECO:0000256" key="4">
    <source>
        <dbReference type="ARBA" id="ARBA00022692"/>
    </source>
</evidence>
<keyword evidence="6" id="KW-0573">Peptidoglycan synthesis</keyword>
<evidence type="ECO:0000313" key="19">
    <source>
        <dbReference type="Proteomes" id="UP000242656"/>
    </source>
</evidence>
<feature type="transmembrane region" description="Helical" evidence="17">
    <location>
        <begin position="166"/>
        <end position="186"/>
    </location>
</feature>
<keyword evidence="18" id="KW-0132">Cell division</keyword>
<dbReference type="GO" id="GO:0008360">
    <property type="term" value="P:regulation of cell shape"/>
    <property type="evidence" value="ECO:0007669"/>
    <property type="project" value="UniProtKB-KW"/>
</dbReference>
<reference evidence="18 19" key="1">
    <citation type="submission" date="2017-09" db="EMBL/GenBank/DDBJ databases">
        <title>Large-scale bioinformatics analysis of Bacillus genomes uncovers conserved roles of natural products in bacterial physiology.</title>
        <authorList>
            <consortium name="Agbiome Team Llc"/>
            <person name="Bleich R.M."/>
            <person name="Grubbs K.J."/>
            <person name="Santa Maria K.C."/>
            <person name="Allen S.E."/>
            <person name="Farag S."/>
            <person name="Shank E.A."/>
            <person name="Bowers A."/>
        </authorList>
    </citation>
    <scope>NUCLEOTIDE SEQUENCE [LARGE SCALE GENOMIC DNA]</scope>
    <source>
        <strain evidence="18 19">AFS083043</strain>
    </source>
</reference>
<organism evidence="18 19">
    <name type="scientific">Bacillus cereus</name>
    <dbReference type="NCBI Taxonomy" id="1396"/>
    <lineage>
        <taxon>Bacteria</taxon>
        <taxon>Bacillati</taxon>
        <taxon>Bacillota</taxon>
        <taxon>Bacilli</taxon>
        <taxon>Bacillales</taxon>
        <taxon>Bacillaceae</taxon>
        <taxon>Bacillus</taxon>
        <taxon>Bacillus cereus group</taxon>
    </lineage>
</organism>
<feature type="transmembrane region" description="Helical" evidence="17">
    <location>
        <begin position="271"/>
        <end position="297"/>
    </location>
</feature>
<evidence type="ECO:0000256" key="16">
    <source>
        <dbReference type="ARBA" id="ARBA00049966"/>
    </source>
</evidence>
<evidence type="ECO:0000256" key="15">
    <source>
        <dbReference type="ARBA" id="ARBA00049902"/>
    </source>
</evidence>
<comment type="function">
    <text evidence="16">Peptidoglycan polymerase that is essential for cell division.</text>
</comment>
<dbReference type="Proteomes" id="UP000242656">
    <property type="component" value="Unassembled WGS sequence"/>
</dbReference>
<feature type="transmembrane region" description="Helical" evidence="17">
    <location>
        <begin position="309"/>
        <end position="328"/>
    </location>
</feature>
<evidence type="ECO:0000256" key="11">
    <source>
        <dbReference type="ARBA" id="ARBA00038053"/>
    </source>
</evidence>
<evidence type="ECO:0000256" key="14">
    <source>
        <dbReference type="ARBA" id="ARBA00044770"/>
    </source>
</evidence>
<protein>
    <recommendedName>
        <fullName evidence="12">Probable peptidoglycan glycosyltransferase FtsW</fullName>
        <ecNumber evidence="14">2.4.99.28</ecNumber>
    </recommendedName>
    <alternativeName>
        <fullName evidence="13">Cell division protein FtsW</fullName>
    </alternativeName>
    <alternativeName>
        <fullName evidence="10">Cell wall polymerase</fullName>
    </alternativeName>
    <alternativeName>
        <fullName evidence="9">Peptidoglycan polymerase</fullName>
    </alternativeName>
</protein>
<feature type="transmembrane region" description="Helical" evidence="17">
    <location>
        <begin position="80"/>
        <end position="100"/>
    </location>
</feature>
<feature type="transmembrane region" description="Helical" evidence="17">
    <location>
        <begin position="54"/>
        <end position="73"/>
    </location>
</feature>
<dbReference type="InterPro" id="IPR001182">
    <property type="entry name" value="FtsW/RodA"/>
</dbReference>
<evidence type="ECO:0000256" key="13">
    <source>
        <dbReference type="ARBA" id="ARBA00041418"/>
    </source>
</evidence>
<dbReference type="PANTHER" id="PTHR30474:SF2">
    <property type="entry name" value="PEPTIDOGLYCAN GLYCOSYLTRANSFERASE FTSW-RELATED"/>
    <property type="match status" value="1"/>
</dbReference>
<evidence type="ECO:0000256" key="7">
    <source>
        <dbReference type="ARBA" id="ARBA00022989"/>
    </source>
</evidence>
<evidence type="ECO:0000313" key="18">
    <source>
        <dbReference type="EMBL" id="PFK40329.1"/>
    </source>
</evidence>
<feature type="transmembrane region" description="Helical" evidence="17">
    <location>
        <begin position="193"/>
        <end position="212"/>
    </location>
</feature>
<evidence type="ECO:0000256" key="1">
    <source>
        <dbReference type="ARBA" id="ARBA00004141"/>
    </source>
</evidence>
<dbReference type="GO" id="GO:0008955">
    <property type="term" value="F:peptidoglycan glycosyltransferase activity"/>
    <property type="evidence" value="ECO:0007669"/>
    <property type="project" value="UniProtKB-EC"/>
</dbReference>
<dbReference type="PROSITE" id="PS00428">
    <property type="entry name" value="FTSW_RODA_SPOVE"/>
    <property type="match status" value="1"/>
</dbReference>
<comment type="similarity">
    <text evidence="11">Belongs to the SEDS family. FtsW subfamily.</text>
</comment>
<evidence type="ECO:0000256" key="2">
    <source>
        <dbReference type="ARBA" id="ARBA00022676"/>
    </source>
</evidence>
<dbReference type="RefSeq" id="WP_098491201.1">
    <property type="nucleotide sequence ID" value="NZ_NUWN01000049.1"/>
</dbReference>
<dbReference type="AlphaFoldDB" id="A0A2B0MHH3"/>
<evidence type="ECO:0000256" key="6">
    <source>
        <dbReference type="ARBA" id="ARBA00022984"/>
    </source>
</evidence>
<sequence length="397" mass="43418">MKKVWKSMDYSLLLPLVILCVLGVIMVYSASSILAITKYARLNLPSDYFFRKQLLALSIGTVLGLGVIAVVPYQFWRKRIVLLLMMLGSIGLLSLALLLGTEANGAQAWVFGIQPAEFVKIAIIIVLARFFARRQETDTSVWKGSAGTILFIGLIIFLILKQNDLGTVLLIIGIVGVMFLCSGIPINKWIKRILLSAIVWGPLLYLVGNFALKPYQKARFSAFLNPFEDPQGDGFQLINSFIGIASGELNGRGLGNSIQKYGYLPEPHTDFIMAIISEELGFIGVAIVLISLLLIIIRSLRIAQKCKDPFGSLIAIGIASMLGVQTFVNIAGMSGLMPLTGVPLPFVSYGGSSLMANLFAMGILLNVGSYVKRQEKQKEKPQIVKKQQGEPHLVVVK</sequence>
<dbReference type="Pfam" id="PF01098">
    <property type="entry name" value="FTSW_RODA_SPOVE"/>
    <property type="match status" value="1"/>
</dbReference>
<gene>
    <name evidence="18" type="ORF">COI93_13385</name>
</gene>
<keyword evidence="8 17" id="KW-0472">Membrane</keyword>
<proteinExistence type="inferred from homology"/>
<keyword evidence="18" id="KW-0131">Cell cycle</keyword>
<feature type="transmembrane region" description="Helical" evidence="17">
    <location>
        <begin position="12"/>
        <end position="34"/>
    </location>
</feature>
<comment type="caution">
    <text evidence="18">The sequence shown here is derived from an EMBL/GenBank/DDBJ whole genome shotgun (WGS) entry which is preliminary data.</text>
</comment>
<comment type="catalytic activity">
    <reaction evidence="15">
        <text>[GlcNAc-(1-&gt;4)-Mur2Ac(oyl-L-Ala-gamma-D-Glu-L-Lys-D-Ala-D-Ala)](n)-di-trans,octa-cis-undecaprenyl diphosphate + beta-D-GlcNAc-(1-&gt;4)-Mur2Ac(oyl-L-Ala-gamma-D-Glu-L-Lys-D-Ala-D-Ala)-di-trans,octa-cis-undecaprenyl diphosphate = [GlcNAc-(1-&gt;4)-Mur2Ac(oyl-L-Ala-gamma-D-Glu-L-Lys-D-Ala-D-Ala)](n+1)-di-trans,octa-cis-undecaprenyl diphosphate + di-trans,octa-cis-undecaprenyl diphosphate + H(+)</text>
        <dbReference type="Rhea" id="RHEA:23708"/>
        <dbReference type="Rhea" id="RHEA-COMP:9602"/>
        <dbReference type="Rhea" id="RHEA-COMP:9603"/>
        <dbReference type="ChEBI" id="CHEBI:15378"/>
        <dbReference type="ChEBI" id="CHEBI:58405"/>
        <dbReference type="ChEBI" id="CHEBI:60033"/>
        <dbReference type="ChEBI" id="CHEBI:78435"/>
        <dbReference type="EC" id="2.4.99.28"/>
    </reaction>
</comment>
<evidence type="ECO:0000256" key="3">
    <source>
        <dbReference type="ARBA" id="ARBA00022679"/>
    </source>
</evidence>
<accession>A0A2B0MHH3</accession>
<dbReference type="GO" id="GO:0051301">
    <property type="term" value="P:cell division"/>
    <property type="evidence" value="ECO:0007669"/>
    <property type="project" value="UniProtKB-KW"/>
</dbReference>
<evidence type="ECO:0000256" key="8">
    <source>
        <dbReference type="ARBA" id="ARBA00023136"/>
    </source>
</evidence>
<evidence type="ECO:0000256" key="10">
    <source>
        <dbReference type="ARBA" id="ARBA00033270"/>
    </source>
</evidence>
<dbReference type="EC" id="2.4.99.28" evidence="14"/>
<evidence type="ECO:0000256" key="12">
    <source>
        <dbReference type="ARBA" id="ARBA00041185"/>
    </source>
</evidence>
<dbReference type="GO" id="GO:0015648">
    <property type="term" value="F:lipid-linked peptidoglycan transporter activity"/>
    <property type="evidence" value="ECO:0007669"/>
    <property type="project" value="TreeGrafter"/>
</dbReference>
<evidence type="ECO:0000256" key="9">
    <source>
        <dbReference type="ARBA" id="ARBA00032370"/>
    </source>
</evidence>
<dbReference type="InterPro" id="IPR018365">
    <property type="entry name" value="Cell_cycle_FtsW-rel_CS"/>
</dbReference>
<keyword evidence="2" id="KW-0328">Glycosyltransferase</keyword>
<feature type="transmembrane region" description="Helical" evidence="17">
    <location>
        <begin position="348"/>
        <end position="371"/>
    </location>
</feature>
<dbReference type="GO" id="GO:0032153">
    <property type="term" value="C:cell division site"/>
    <property type="evidence" value="ECO:0007669"/>
    <property type="project" value="TreeGrafter"/>
</dbReference>